<dbReference type="Gene3D" id="3.40.50.2000">
    <property type="entry name" value="Glycogen Phosphorylase B"/>
    <property type="match status" value="1"/>
</dbReference>
<gene>
    <name evidence="1" type="ORF">BHD05_15420</name>
</gene>
<evidence type="ECO:0000313" key="2">
    <source>
        <dbReference type="Proteomes" id="UP000464507"/>
    </source>
</evidence>
<name>A0A7L5AKE5_9MICO</name>
<sequence length="365" mass="39730">MPAASTRLYIGPVNWAGQGYQWARAVRRFGNDADAVNMAYRVGTEYGFPADYVVPVGVYSWSREWQERQAAYVHENFTHVLVEAERILFAGAFRGSLPAEVRELGRRGIGVAMLCHGSDIRLPSRHAARHADSPFRDGLWDLTPTLEKQARRNLALLESLGRPVFVSTPDLLVDVPGATWLPVVIEPDAWSTDQLPFQAHGLPVVAHAPSRAAVKGSDLVDPILQQLDDEGLLRYRRVERVAASDMPEVYRSSDIVLDQFRIGSYGVAACEAMAAGRVVVSHVSDDVRRHVLEATGETLPIVEATGANIEEVLRGIIADPAPYRRRAGDGPRFVTSVHNGLLSARALDAFLSEPGGGPGAGRGGE</sequence>
<evidence type="ECO:0000313" key="1">
    <source>
        <dbReference type="EMBL" id="QHO70827.1"/>
    </source>
</evidence>
<dbReference type="KEGG" id="mant:BHD05_15420"/>
<dbReference type="SUPFAM" id="SSF53756">
    <property type="entry name" value="UDP-Glycosyltransferase/glycogen phosphorylase"/>
    <property type="match status" value="1"/>
</dbReference>
<dbReference type="EMBL" id="CP017146">
    <property type="protein sequence ID" value="QHO70827.1"/>
    <property type="molecule type" value="Genomic_DNA"/>
</dbReference>
<accession>A0A7L5AKE5</accession>
<dbReference type="Proteomes" id="UP000464507">
    <property type="component" value="Chromosome"/>
</dbReference>
<proteinExistence type="predicted"/>
<evidence type="ECO:0008006" key="3">
    <source>
        <dbReference type="Google" id="ProtNLM"/>
    </source>
</evidence>
<dbReference type="AlphaFoldDB" id="A0A7L5AKE5"/>
<keyword evidence="2" id="KW-1185">Reference proteome</keyword>
<protein>
    <recommendedName>
        <fullName evidence="3">Glycosyl transferase family 1</fullName>
    </recommendedName>
</protein>
<organism evidence="1 2">
    <name type="scientific">Marisediminicola antarctica</name>
    <dbReference type="NCBI Taxonomy" id="674079"/>
    <lineage>
        <taxon>Bacteria</taxon>
        <taxon>Bacillati</taxon>
        <taxon>Actinomycetota</taxon>
        <taxon>Actinomycetes</taxon>
        <taxon>Micrococcales</taxon>
        <taxon>Microbacteriaceae</taxon>
        <taxon>Marisediminicola</taxon>
    </lineage>
</organism>
<reference evidence="1 2" key="1">
    <citation type="submission" date="2016-09" db="EMBL/GenBank/DDBJ databases">
        <title>Complete genome sequence of microbes from the polar regions.</title>
        <authorList>
            <person name="Liao L."/>
            <person name="Chen B."/>
        </authorList>
    </citation>
    <scope>NUCLEOTIDE SEQUENCE [LARGE SCALE GENOMIC DNA]</scope>
    <source>
        <strain evidence="1 2">ZS314</strain>
    </source>
</reference>